<dbReference type="SUPFAM" id="SSF53850">
    <property type="entry name" value="Periplasmic binding protein-like II"/>
    <property type="match status" value="1"/>
</dbReference>
<feature type="signal peptide" evidence="3">
    <location>
        <begin position="1"/>
        <end position="24"/>
    </location>
</feature>
<accession>A0ABX2EP25</accession>
<comment type="similarity">
    <text evidence="1">Belongs to the phosphate/phosphite/phosphonate binding protein family.</text>
</comment>
<keyword evidence="5" id="KW-1185">Reference proteome</keyword>
<proteinExistence type="inferred from homology"/>
<evidence type="ECO:0000256" key="2">
    <source>
        <dbReference type="ARBA" id="ARBA00022729"/>
    </source>
</evidence>
<dbReference type="PANTHER" id="PTHR35841:SF1">
    <property type="entry name" value="PHOSPHONATES-BINDING PERIPLASMIC PROTEIN"/>
    <property type="match status" value="1"/>
</dbReference>
<dbReference type="InterPro" id="IPR005770">
    <property type="entry name" value="PhnD"/>
</dbReference>
<organism evidence="4 5">
    <name type="scientific">Pseudaquabacterium terrae</name>
    <dbReference type="NCBI Taxonomy" id="2732868"/>
    <lineage>
        <taxon>Bacteria</taxon>
        <taxon>Pseudomonadati</taxon>
        <taxon>Pseudomonadota</taxon>
        <taxon>Betaproteobacteria</taxon>
        <taxon>Burkholderiales</taxon>
        <taxon>Sphaerotilaceae</taxon>
        <taxon>Pseudaquabacterium</taxon>
    </lineage>
</organism>
<evidence type="ECO:0000256" key="1">
    <source>
        <dbReference type="ARBA" id="ARBA00007162"/>
    </source>
</evidence>
<dbReference type="RefSeq" id="WP_173129449.1">
    <property type="nucleotide sequence ID" value="NZ_JABRWJ010000008.1"/>
</dbReference>
<reference evidence="4 5" key="1">
    <citation type="submission" date="2020-05" db="EMBL/GenBank/DDBJ databases">
        <title>Aquincola sp. isolate from soil.</title>
        <authorList>
            <person name="Han J."/>
            <person name="Kim D.-U."/>
        </authorList>
    </citation>
    <scope>NUCLEOTIDE SEQUENCE [LARGE SCALE GENOMIC DNA]</scope>
    <source>
        <strain evidence="4 5">S2</strain>
    </source>
</reference>
<dbReference type="EMBL" id="JABRWJ010000008">
    <property type="protein sequence ID" value="NRF70429.1"/>
    <property type="molecule type" value="Genomic_DNA"/>
</dbReference>
<dbReference type="Gene3D" id="3.40.190.10">
    <property type="entry name" value="Periplasmic binding protein-like II"/>
    <property type="match status" value="2"/>
</dbReference>
<dbReference type="PANTHER" id="PTHR35841">
    <property type="entry name" value="PHOSPHONATES-BINDING PERIPLASMIC PROTEIN"/>
    <property type="match status" value="1"/>
</dbReference>
<sequence length="334" mass="37110">MTPQRRAALALLAAAALAPRVPRAQPAAPDALTFGLITPREPDKVLAAWNPFLQALSRHLGRAIKPWIANRPQEVIDGLRAGRLDLAWVGNTTALEIVENGSGEVFAQMLTGDGRTGYRSILVTHKDSGIESLDHAQQPERRLIFGDGDPKSTSGHLVPLYYAFVKRGINDPRTLYREVRHGSHRANLRMAALREVDIATANDVELHFFTAEQPALGRALRVIWHSPDIPHSPLVWRLALPAPLRQRIQQAVVEFGQRDAAERAILRGVNDLSGFRKSRNRQLITVADIEMFAAWQRVNNDAALAPADKLARIADISQRASRLELRLKQEPSLR</sequence>
<evidence type="ECO:0000313" key="5">
    <source>
        <dbReference type="Proteomes" id="UP000737171"/>
    </source>
</evidence>
<keyword evidence="2 3" id="KW-0732">Signal</keyword>
<feature type="chain" id="PRO_5046089977" evidence="3">
    <location>
        <begin position="25"/>
        <end position="334"/>
    </location>
</feature>
<dbReference type="Pfam" id="PF12974">
    <property type="entry name" value="Phosphonate-bd"/>
    <property type="match status" value="1"/>
</dbReference>
<gene>
    <name evidence="4" type="primary">phnD</name>
    <name evidence="4" type="ORF">HLB44_25820</name>
</gene>
<evidence type="ECO:0000256" key="3">
    <source>
        <dbReference type="SAM" id="SignalP"/>
    </source>
</evidence>
<evidence type="ECO:0000313" key="4">
    <source>
        <dbReference type="EMBL" id="NRF70429.1"/>
    </source>
</evidence>
<dbReference type="NCBIfam" id="TIGR01098">
    <property type="entry name" value="3A0109s03R"/>
    <property type="match status" value="1"/>
</dbReference>
<dbReference type="Proteomes" id="UP000737171">
    <property type="component" value="Unassembled WGS sequence"/>
</dbReference>
<dbReference type="Gene3D" id="1.20.58.90">
    <property type="match status" value="1"/>
</dbReference>
<protein>
    <submittedName>
        <fullName evidence="4">Phosphate/phosphite/phosphonate ABC transporter substrate-binding protein</fullName>
    </submittedName>
</protein>
<name>A0ABX2EP25_9BURK</name>
<comment type="caution">
    <text evidence="4">The sequence shown here is derived from an EMBL/GenBank/DDBJ whole genome shotgun (WGS) entry which is preliminary data.</text>
</comment>